<comment type="caution">
    <text evidence="5">Lacks conserved residue(s) required for the propagation of feature annotation.</text>
</comment>
<dbReference type="NCBIfam" id="TIGR01093">
    <property type="entry name" value="aroD"/>
    <property type="match status" value="1"/>
</dbReference>
<reference evidence="6" key="1">
    <citation type="journal article" date="2014" name="Genome Announc.">
        <title>Draft Genome Sequence of Lactobacillus oryzae Strain SG293T.</title>
        <authorList>
            <person name="Tanizawa Y."/>
            <person name="Fujisawa T."/>
            <person name="Mochizuki T."/>
            <person name="Kaminuma E."/>
            <person name="Nakamura Y."/>
            <person name="Tohno M."/>
        </authorList>
    </citation>
    <scope>NUCLEOTIDE SEQUENCE [LARGE SCALE GENOMIC DNA]</scope>
    <source>
        <strain evidence="6">SG293</strain>
    </source>
</reference>
<dbReference type="GO" id="GO:0046279">
    <property type="term" value="P:3,4-dihydroxybenzoate biosynthetic process"/>
    <property type="evidence" value="ECO:0007669"/>
    <property type="project" value="TreeGrafter"/>
</dbReference>
<dbReference type="STRING" id="1291743.LOSG293_650020"/>
<dbReference type="GO" id="GO:0008652">
    <property type="term" value="P:amino acid biosynthetic process"/>
    <property type="evidence" value="ECO:0007669"/>
    <property type="project" value="UniProtKB-KW"/>
</dbReference>
<dbReference type="EMBL" id="BBJM01000065">
    <property type="protein sequence ID" value="GAK48767.1"/>
    <property type="molecule type" value="Genomic_DNA"/>
</dbReference>
<sequence>MKPLKLKKLHLGMGVPKICVSITESDPLAIVAFAGQILTTSADIVEWRLDYFDEINDSEKIRETANLLHNILGDLPLIVSLRNPSEGGHQTVSDAAYQQLISQLITSHTANAVEINWSRPAPIRQQLANLARVNQVLTLGSYYSIQNTPDYDHLVQILTHLAREQTNFLKLTTMPQNDQDVLNLMSANLTVSEKIDQPISTIALGPKGTATRIAGHTFHSVMTYADLKRSSVPGHLSVEETRQFLNAMDETGLNVRGAM</sequence>
<feature type="binding site" evidence="5">
    <location>
        <position position="21"/>
    </location>
    <ligand>
        <name>3-dehydroquinate</name>
        <dbReference type="ChEBI" id="CHEBI:32364"/>
    </ligand>
</feature>
<dbReference type="UniPathway" id="UPA00053">
    <property type="reaction ID" value="UER00086"/>
</dbReference>
<dbReference type="RefSeq" id="WP_051907293.1">
    <property type="nucleotide sequence ID" value="NZ_BBJM01000065.1"/>
</dbReference>
<name>A0A081BL49_9LACO</name>
<evidence type="ECO:0000256" key="2">
    <source>
        <dbReference type="ARBA" id="ARBA00023141"/>
    </source>
</evidence>
<evidence type="ECO:0000256" key="4">
    <source>
        <dbReference type="ARBA" id="ARBA00023270"/>
    </source>
</evidence>
<feature type="binding site" evidence="5">
    <location>
        <position position="82"/>
    </location>
    <ligand>
        <name>3-dehydroquinate</name>
        <dbReference type="ChEBI" id="CHEBI:32364"/>
    </ligand>
</feature>
<dbReference type="Gene3D" id="3.20.20.70">
    <property type="entry name" value="Aldolase class I"/>
    <property type="match status" value="1"/>
</dbReference>
<dbReference type="OrthoDB" id="9813659at2"/>
<accession>A0A081BL49</accession>
<organism evidence="6 7">
    <name type="scientific">Secundilactobacillus oryzae JCM 18671</name>
    <dbReference type="NCBI Taxonomy" id="1291743"/>
    <lineage>
        <taxon>Bacteria</taxon>
        <taxon>Bacillati</taxon>
        <taxon>Bacillota</taxon>
        <taxon>Bacilli</taxon>
        <taxon>Lactobacillales</taxon>
        <taxon>Lactobacillaceae</taxon>
        <taxon>Secundilactobacillus</taxon>
    </lineage>
</organism>
<keyword evidence="3 5" id="KW-0456">Lyase</keyword>
<dbReference type="Pfam" id="PF01487">
    <property type="entry name" value="DHquinase_I"/>
    <property type="match status" value="1"/>
</dbReference>
<keyword evidence="4 5" id="KW-0704">Schiff base</keyword>
<evidence type="ECO:0000256" key="1">
    <source>
        <dbReference type="ARBA" id="ARBA00001864"/>
    </source>
</evidence>
<dbReference type="GO" id="GO:0009073">
    <property type="term" value="P:aromatic amino acid family biosynthetic process"/>
    <property type="evidence" value="ECO:0007669"/>
    <property type="project" value="UniProtKB-KW"/>
</dbReference>
<keyword evidence="7" id="KW-1185">Reference proteome</keyword>
<feature type="active site" description="Schiff-base intermediate with substrate" evidence="5">
    <location>
        <position position="170"/>
    </location>
</feature>
<gene>
    <name evidence="5 6" type="primary">aroD</name>
    <name evidence="6" type="ORF">LOSG293_650020</name>
</gene>
<keyword evidence="2 5" id="KW-0057">Aromatic amino acid biosynthesis</keyword>
<dbReference type="AlphaFoldDB" id="A0A081BL49"/>
<evidence type="ECO:0000313" key="6">
    <source>
        <dbReference type="EMBL" id="GAK48767.1"/>
    </source>
</evidence>
<comment type="caution">
    <text evidence="6">The sequence shown here is derived from an EMBL/GenBank/DDBJ whole genome shotgun (WGS) entry which is preliminary data.</text>
</comment>
<dbReference type="InterPro" id="IPR001381">
    <property type="entry name" value="DHquinase_I"/>
</dbReference>
<evidence type="ECO:0000313" key="7">
    <source>
        <dbReference type="Proteomes" id="UP000028700"/>
    </source>
</evidence>
<dbReference type="GO" id="GO:0003855">
    <property type="term" value="F:3-dehydroquinate dehydratase activity"/>
    <property type="evidence" value="ECO:0007669"/>
    <property type="project" value="UniProtKB-UniRule"/>
</dbReference>
<comment type="function">
    <text evidence="5">Involved in the third step of the chorismate pathway, which leads to the biosynthesis of aromatic amino acids. Catalyzes the cis-dehydration of 3-dehydroquinate (DHQ) and introduces the first double bond of the aromatic ring to yield 3-dehydroshikimate.</text>
</comment>
<feature type="binding site" evidence="5">
    <location>
        <position position="212"/>
    </location>
    <ligand>
        <name>3-dehydroquinate</name>
        <dbReference type="ChEBI" id="CHEBI:32364"/>
    </ligand>
</feature>
<dbReference type="FunFam" id="3.20.20.70:FF:000047">
    <property type="entry name" value="3-dehydroquinate dehydratase"/>
    <property type="match status" value="1"/>
</dbReference>
<evidence type="ECO:0000256" key="3">
    <source>
        <dbReference type="ARBA" id="ARBA00023239"/>
    </source>
</evidence>
<dbReference type="GO" id="GO:0009423">
    <property type="term" value="P:chorismate biosynthetic process"/>
    <property type="evidence" value="ECO:0007669"/>
    <property type="project" value="UniProtKB-UniRule"/>
</dbReference>
<dbReference type="CDD" id="cd00502">
    <property type="entry name" value="DHQase_I"/>
    <property type="match status" value="1"/>
</dbReference>
<proteinExistence type="inferred from homology"/>
<dbReference type="Proteomes" id="UP000028700">
    <property type="component" value="Unassembled WGS sequence"/>
</dbReference>
<dbReference type="EC" id="4.2.1.10" evidence="5"/>
<dbReference type="HAMAP" id="MF_00214">
    <property type="entry name" value="AroD"/>
    <property type="match status" value="1"/>
</dbReference>
<feature type="binding site" evidence="5">
    <location>
        <begin position="46"/>
        <end position="48"/>
    </location>
    <ligand>
        <name>3-dehydroquinate</name>
        <dbReference type="ChEBI" id="CHEBI:32364"/>
    </ligand>
</feature>
<comment type="subunit">
    <text evidence="5">Homodimer.</text>
</comment>
<comment type="catalytic activity">
    <reaction evidence="1 5">
        <text>3-dehydroquinate = 3-dehydroshikimate + H2O</text>
        <dbReference type="Rhea" id="RHEA:21096"/>
        <dbReference type="ChEBI" id="CHEBI:15377"/>
        <dbReference type="ChEBI" id="CHEBI:16630"/>
        <dbReference type="ChEBI" id="CHEBI:32364"/>
        <dbReference type="EC" id="4.2.1.10"/>
    </reaction>
</comment>
<protein>
    <recommendedName>
        <fullName evidence="5">3-dehydroquinate dehydratase</fullName>
        <shortName evidence="5">3-dehydroquinase</shortName>
        <ecNumber evidence="5">4.2.1.10</ecNumber>
    </recommendedName>
    <alternativeName>
        <fullName evidence="5">Type I DHQase</fullName>
    </alternativeName>
    <alternativeName>
        <fullName evidence="5">Type I dehydroquinase</fullName>
        <shortName evidence="5">DHQ1</shortName>
    </alternativeName>
</protein>
<comment type="similarity">
    <text evidence="5">Belongs to the type-I 3-dehydroquinase family.</text>
</comment>
<dbReference type="SUPFAM" id="SSF51569">
    <property type="entry name" value="Aldolase"/>
    <property type="match status" value="1"/>
</dbReference>
<comment type="pathway">
    <text evidence="5">Metabolic intermediate biosynthesis; chorismate biosynthesis; chorismate from D-erythrose 4-phosphate and phosphoenolpyruvate: step 3/7.</text>
</comment>
<evidence type="ECO:0000256" key="5">
    <source>
        <dbReference type="HAMAP-Rule" id="MF_00214"/>
    </source>
</evidence>
<dbReference type="PANTHER" id="PTHR43699">
    <property type="entry name" value="3-DEHYDROQUINATE DEHYDRATASE"/>
    <property type="match status" value="1"/>
</dbReference>
<dbReference type="InterPro" id="IPR050146">
    <property type="entry name" value="Type-I_3-dehydroquinase"/>
</dbReference>
<dbReference type="InterPro" id="IPR013785">
    <property type="entry name" value="Aldolase_TIM"/>
</dbReference>
<dbReference type="PANTHER" id="PTHR43699:SF1">
    <property type="entry name" value="3-DEHYDROQUINATE DEHYDRATASE"/>
    <property type="match status" value="1"/>
</dbReference>
<dbReference type="eggNOG" id="COG0710">
    <property type="taxonomic scope" value="Bacteria"/>
</dbReference>
<feature type="binding site" evidence="5">
    <location>
        <position position="231"/>
    </location>
    <ligand>
        <name>3-dehydroquinate</name>
        <dbReference type="ChEBI" id="CHEBI:32364"/>
    </ligand>
</feature>
<keyword evidence="5" id="KW-0028">Amino-acid biosynthesis</keyword>